<keyword evidence="2" id="KW-1185">Reference proteome</keyword>
<protein>
    <submittedName>
        <fullName evidence="1">Uncharacterized protein</fullName>
    </submittedName>
</protein>
<proteinExistence type="predicted"/>
<dbReference type="AlphaFoldDB" id="A0AA35YIS9"/>
<name>A0AA35YIS9_LACSI</name>
<dbReference type="Proteomes" id="UP001177003">
    <property type="component" value="Chromosome 3"/>
</dbReference>
<dbReference type="EMBL" id="OX465079">
    <property type="protein sequence ID" value="CAI9274776.1"/>
    <property type="molecule type" value="Genomic_DNA"/>
</dbReference>
<evidence type="ECO:0000313" key="1">
    <source>
        <dbReference type="EMBL" id="CAI9274776.1"/>
    </source>
</evidence>
<accession>A0AA35YIS9</accession>
<organism evidence="1 2">
    <name type="scientific">Lactuca saligna</name>
    <name type="common">Willowleaf lettuce</name>
    <dbReference type="NCBI Taxonomy" id="75948"/>
    <lineage>
        <taxon>Eukaryota</taxon>
        <taxon>Viridiplantae</taxon>
        <taxon>Streptophyta</taxon>
        <taxon>Embryophyta</taxon>
        <taxon>Tracheophyta</taxon>
        <taxon>Spermatophyta</taxon>
        <taxon>Magnoliopsida</taxon>
        <taxon>eudicotyledons</taxon>
        <taxon>Gunneridae</taxon>
        <taxon>Pentapetalae</taxon>
        <taxon>asterids</taxon>
        <taxon>campanulids</taxon>
        <taxon>Asterales</taxon>
        <taxon>Asteraceae</taxon>
        <taxon>Cichorioideae</taxon>
        <taxon>Cichorieae</taxon>
        <taxon>Lactucinae</taxon>
        <taxon>Lactuca</taxon>
    </lineage>
</organism>
<evidence type="ECO:0000313" key="2">
    <source>
        <dbReference type="Proteomes" id="UP001177003"/>
    </source>
</evidence>
<reference evidence="1" key="1">
    <citation type="submission" date="2023-04" db="EMBL/GenBank/DDBJ databases">
        <authorList>
            <person name="Vijverberg K."/>
            <person name="Xiong W."/>
            <person name="Schranz E."/>
        </authorList>
    </citation>
    <scope>NUCLEOTIDE SEQUENCE</scope>
</reference>
<gene>
    <name evidence="1" type="ORF">LSALG_LOCUS14835</name>
</gene>
<sequence>MTTITIRKYLAEKLRLVFAMLHHLEVPLVVKKEPKLKEKLVSDEPIINDGDEEVPDEEELKRLKARDAKIDEHQRIIQTGDMDVEVAAVLQKKHTGVLKESPNDFEKLKLGKMYSKEWYVVYQARD</sequence>